<feature type="compositionally biased region" description="Acidic residues" evidence="1">
    <location>
        <begin position="398"/>
        <end position="420"/>
    </location>
</feature>
<evidence type="ECO:0000313" key="2">
    <source>
        <dbReference type="EMBL" id="CAD9123613.1"/>
    </source>
</evidence>
<gene>
    <name evidence="2" type="ORF">ACAT0790_LOCUS18535</name>
</gene>
<proteinExistence type="predicted"/>
<accession>A0A7S1M700</accession>
<organism evidence="2">
    <name type="scientific">Alexandrium catenella</name>
    <name type="common">Red tide dinoflagellate</name>
    <name type="synonym">Gonyaulax catenella</name>
    <dbReference type="NCBI Taxonomy" id="2925"/>
    <lineage>
        <taxon>Eukaryota</taxon>
        <taxon>Sar</taxon>
        <taxon>Alveolata</taxon>
        <taxon>Dinophyceae</taxon>
        <taxon>Gonyaulacales</taxon>
        <taxon>Pyrocystaceae</taxon>
        <taxon>Alexandrium</taxon>
    </lineage>
</organism>
<name>A0A7S1M700_ALECA</name>
<dbReference type="EMBL" id="HBGE01030728">
    <property type="protein sequence ID" value="CAD9123613.1"/>
    <property type="molecule type" value="Transcribed_RNA"/>
</dbReference>
<evidence type="ECO:0000256" key="1">
    <source>
        <dbReference type="SAM" id="MobiDB-lite"/>
    </source>
</evidence>
<protein>
    <submittedName>
        <fullName evidence="2">Uncharacterized protein</fullName>
    </submittedName>
</protein>
<dbReference type="AlphaFoldDB" id="A0A7S1M700"/>
<feature type="region of interest" description="Disordered" evidence="1">
    <location>
        <begin position="392"/>
        <end position="439"/>
    </location>
</feature>
<reference evidence="2" key="1">
    <citation type="submission" date="2021-01" db="EMBL/GenBank/DDBJ databases">
        <authorList>
            <person name="Corre E."/>
            <person name="Pelletier E."/>
            <person name="Niang G."/>
            <person name="Scheremetjew M."/>
            <person name="Finn R."/>
            <person name="Kale V."/>
            <person name="Holt S."/>
            <person name="Cochrane G."/>
            <person name="Meng A."/>
            <person name="Brown T."/>
            <person name="Cohen L."/>
        </authorList>
    </citation>
    <scope>NUCLEOTIDE SEQUENCE</scope>
    <source>
        <strain evidence="2">OF101</strain>
    </source>
</reference>
<sequence length="439" mass="49120">MAVATQDRWVRQPSARWITEMVDELGPRQRRILARRYRSLQTSLLPEDDFFGRWGETADFATTVVHLWFEGRTLEDVLERAKALGQMDGDLPSGRLLEGPFIDELGLARDITFDELLPMVRTMNGDRKHVSVYKVRRDNCFDLEHARMQPVSKLRPRDGQGSLNTTWTYGEGSGSRCGLGLMDGFHDSMAEALEGCGAVTLNPRLYMIWKFPHYATSCHQDTHVPPHITIYNQVSGYSLFHFLPLLVGLYVSHIGRADVSKLESMLRELDVAGIGSLCTLGPGQVAMITPFGSHGVWVPAPSHNPSLTPFSVSVIRAAEIFVAPLLEESRKRHCGERWNEVRPELPEGLSELKQFAAVQMGLCREMELSRQDWLALVRRTWAGWEAEAACLDWGGDKGDEDDSEDDEEDYDDDDDDEDMDNGAKCADGGEAQETSGASA</sequence>